<dbReference type="SUPFAM" id="SSF54593">
    <property type="entry name" value="Glyoxalase/Bleomycin resistance protein/Dihydroxybiphenyl dioxygenase"/>
    <property type="match status" value="1"/>
</dbReference>
<dbReference type="Gene3D" id="3.10.180.10">
    <property type="entry name" value="2,3-Dihydroxybiphenyl 1,2-Dioxygenase, domain 1"/>
    <property type="match status" value="1"/>
</dbReference>
<dbReference type="AlphaFoldDB" id="A0A6I4SYB3"/>
<dbReference type="PANTHER" id="PTHR35006">
    <property type="entry name" value="GLYOXALASE FAMILY PROTEIN (AFU_ORTHOLOGUE AFUA_5G14830)"/>
    <property type="match status" value="1"/>
</dbReference>
<evidence type="ECO:0000313" key="2">
    <source>
        <dbReference type="EMBL" id="MXO60017.1"/>
    </source>
</evidence>
<evidence type="ECO:0000259" key="1">
    <source>
        <dbReference type="PROSITE" id="PS51819"/>
    </source>
</evidence>
<dbReference type="InterPro" id="IPR004360">
    <property type="entry name" value="Glyas_Fos-R_dOase_dom"/>
</dbReference>
<organism evidence="2 3">
    <name type="scientific">Croceibacterium salegens</name>
    <dbReference type="NCBI Taxonomy" id="1737568"/>
    <lineage>
        <taxon>Bacteria</taxon>
        <taxon>Pseudomonadati</taxon>
        <taxon>Pseudomonadota</taxon>
        <taxon>Alphaproteobacteria</taxon>
        <taxon>Sphingomonadales</taxon>
        <taxon>Erythrobacteraceae</taxon>
        <taxon>Croceibacterium</taxon>
    </lineage>
</organism>
<protein>
    <submittedName>
        <fullName evidence="2">VOC family protein</fullName>
    </submittedName>
</protein>
<dbReference type="CDD" id="cd07262">
    <property type="entry name" value="VOC_like"/>
    <property type="match status" value="1"/>
</dbReference>
<reference evidence="2 3" key="1">
    <citation type="submission" date="2019-12" db="EMBL/GenBank/DDBJ databases">
        <title>Genomic-based taxomic classification of the family Erythrobacteraceae.</title>
        <authorList>
            <person name="Xu L."/>
        </authorList>
    </citation>
    <scope>NUCLEOTIDE SEQUENCE [LARGE SCALE GENOMIC DNA]</scope>
    <source>
        <strain evidence="2 3">MCCC 1K01500</strain>
    </source>
</reference>
<sequence length="125" mass="13207">MFTHVFLGSNDVERSRKFYDAVMDVLGYKNVAPPEAGRLIYAGPQGTFIVGKPLNGEPATVSNGHTLGFAAPDDETVARFHEAGVANGGTDEGGPGPRAAAPNQSHGAYLLDPDGNKICAFHMRH</sequence>
<comment type="caution">
    <text evidence="2">The sequence shown here is derived from an EMBL/GenBank/DDBJ whole genome shotgun (WGS) entry which is preliminary data.</text>
</comment>
<evidence type="ECO:0000313" key="3">
    <source>
        <dbReference type="Proteomes" id="UP000433652"/>
    </source>
</evidence>
<gene>
    <name evidence="2" type="ORF">GRI89_10750</name>
</gene>
<name>A0A6I4SYB3_9SPHN</name>
<keyword evidence="3" id="KW-1185">Reference proteome</keyword>
<dbReference type="Proteomes" id="UP000433652">
    <property type="component" value="Unassembled WGS sequence"/>
</dbReference>
<dbReference type="EMBL" id="WTYM01000043">
    <property type="protein sequence ID" value="MXO60017.1"/>
    <property type="molecule type" value="Genomic_DNA"/>
</dbReference>
<dbReference type="RefSeq" id="WP_159795040.1">
    <property type="nucleotide sequence ID" value="NZ_WTYM01000043.1"/>
</dbReference>
<dbReference type="OrthoDB" id="9807407at2"/>
<dbReference type="InterPro" id="IPR029068">
    <property type="entry name" value="Glyas_Bleomycin-R_OHBP_Dase"/>
</dbReference>
<dbReference type="InterPro" id="IPR037523">
    <property type="entry name" value="VOC_core"/>
</dbReference>
<dbReference type="PANTHER" id="PTHR35006:SF1">
    <property type="entry name" value="BLL2941 PROTEIN"/>
    <property type="match status" value="1"/>
</dbReference>
<dbReference type="PROSITE" id="PS51819">
    <property type="entry name" value="VOC"/>
    <property type="match status" value="1"/>
</dbReference>
<feature type="domain" description="VOC" evidence="1">
    <location>
        <begin position="1"/>
        <end position="123"/>
    </location>
</feature>
<proteinExistence type="predicted"/>
<accession>A0A6I4SYB3</accession>
<dbReference type="Pfam" id="PF00903">
    <property type="entry name" value="Glyoxalase"/>
    <property type="match status" value="1"/>
</dbReference>